<dbReference type="Proteomes" id="UP001222932">
    <property type="component" value="Unassembled WGS sequence"/>
</dbReference>
<keyword evidence="3" id="KW-1185">Reference proteome</keyword>
<gene>
    <name evidence="2" type="ORF">CspeluHIS016_0201040</name>
</gene>
<accession>A0AAD3TQE3</accession>
<sequence>MSFQQLLKRSRFAVHDPLVTRVYASNTSSQRHGGDYGLKSPVNRPRLSRYIRLGKSISGWRSGEEEARFMAQWADGSIPWSSRSDRRLKPASIFTPYAEDVAEPEAVTAVLPNVDAMSEPEFNAYLQDIRSRRSELRDTVFAGTDVPADEATLPHAAAKGLARDSASADFQVAQTQQALREPASKTIQPRPHRLHGLQYSSAPAAGSGLHGRAVPGRALDRVRAGGQRAGLRALEGTNAEWVVGLAGLTATGGSGVSRVTDKASLSQFDYSRERPERGIARFAVSEATVEAPPKVLALGVAGKRWLEQPHFSSARRPAPLQTFRFDLRVSEDDSVGADGKRILPGSAEWVAREPNRGLTEAEGAMGVLGGPRAKRPSLAQRRNSTRAQSDTIDSLLARIAGSAGGR</sequence>
<comment type="caution">
    <text evidence="2">The sequence shown here is derived from an EMBL/GenBank/DDBJ whole genome shotgun (WGS) entry which is preliminary data.</text>
</comment>
<proteinExistence type="predicted"/>
<organism evidence="2 3">
    <name type="scientific">Cutaneotrichosporon spelunceum</name>
    <dbReference type="NCBI Taxonomy" id="1672016"/>
    <lineage>
        <taxon>Eukaryota</taxon>
        <taxon>Fungi</taxon>
        <taxon>Dikarya</taxon>
        <taxon>Basidiomycota</taxon>
        <taxon>Agaricomycotina</taxon>
        <taxon>Tremellomycetes</taxon>
        <taxon>Trichosporonales</taxon>
        <taxon>Trichosporonaceae</taxon>
        <taxon>Cutaneotrichosporon</taxon>
    </lineage>
</organism>
<feature type="compositionally biased region" description="Polar residues" evidence="1">
    <location>
        <begin position="380"/>
        <end position="392"/>
    </location>
</feature>
<feature type="region of interest" description="Disordered" evidence="1">
    <location>
        <begin position="360"/>
        <end position="393"/>
    </location>
</feature>
<evidence type="ECO:0000256" key="1">
    <source>
        <dbReference type="SAM" id="MobiDB-lite"/>
    </source>
</evidence>
<dbReference type="AlphaFoldDB" id="A0AAD3TQE3"/>
<name>A0AAD3TQE3_9TREE</name>
<reference evidence="2" key="1">
    <citation type="journal article" date="2023" name="BMC Genomics">
        <title>Chromosome-level genome assemblies of Cutaneotrichosporon spp. (Trichosporonales, Basidiomycota) reveal imbalanced evolution between nucleotide sequences and chromosome synteny.</title>
        <authorList>
            <person name="Kobayashi Y."/>
            <person name="Kayamori A."/>
            <person name="Aoki K."/>
            <person name="Shiwa Y."/>
            <person name="Matsutani M."/>
            <person name="Fujita N."/>
            <person name="Sugita T."/>
            <person name="Iwasaki W."/>
            <person name="Tanaka N."/>
            <person name="Takashima M."/>
        </authorList>
    </citation>
    <scope>NUCLEOTIDE SEQUENCE</scope>
    <source>
        <strain evidence="2">HIS016</strain>
    </source>
</reference>
<evidence type="ECO:0000313" key="2">
    <source>
        <dbReference type="EMBL" id="GMK55048.1"/>
    </source>
</evidence>
<protein>
    <submittedName>
        <fullName evidence="2">Uncharacterized protein</fullName>
    </submittedName>
</protein>
<evidence type="ECO:0000313" key="3">
    <source>
        <dbReference type="Proteomes" id="UP001222932"/>
    </source>
</evidence>
<dbReference type="EMBL" id="BTCM01000002">
    <property type="protein sequence ID" value="GMK55048.1"/>
    <property type="molecule type" value="Genomic_DNA"/>
</dbReference>
<reference evidence="2" key="2">
    <citation type="submission" date="2023-06" db="EMBL/GenBank/DDBJ databases">
        <authorList>
            <person name="Kobayashi Y."/>
            <person name="Kayamori A."/>
            <person name="Aoki K."/>
            <person name="Shiwa Y."/>
            <person name="Fujita N."/>
            <person name="Sugita T."/>
            <person name="Iwasaki W."/>
            <person name="Tanaka N."/>
            <person name="Takashima M."/>
        </authorList>
    </citation>
    <scope>NUCLEOTIDE SEQUENCE</scope>
    <source>
        <strain evidence="2">HIS016</strain>
    </source>
</reference>